<proteinExistence type="predicted"/>
<dbReference type="Proteomes" id="UP001172101">
    <property type="component" value="Unassembled WGS sequence"/>
</dbReference>
<dbReference type="AlphaFoldDB" id="A0AA40B6B7"/>
<protein>
    <submittedName>
        <fullName evidence="2">Uncharacterized protein</fullName>
    </submittedName>
</protein>
<dbReference type="GeneID" id="85316854"/>
<comment type="caution">
    <text evidence="2">The sequence shown here is derived from an EMBL/GenBank/DDBJ whole genome shotgun (WGS) entry which is preliminary data.</text>
</comment>
<organism evidence="2 3">
    <name type="scientific">Lasiosphaeria miniovina</name>
    <dbReference type="NCBI Taxonomy" id="1954250"/>
    <lineage>
        <taxon>Eukaryota</taxon>
        <taxon>Fungi</taxon>
        <taxon>Dikarya</taxon>
        <taxon>Ascomycota</taxon>
        <taxon>Pezizomycotina</taxon>
        <taxon>Sordariomycetes</taxon>
        <taxon>Sordariomycetidae</taxon>
        <taxon>Sordariales</taxon>
        <taxon>Lasiosphaeriaceae</taxon>
        <taxon>Lasiosphaeria</taxon>
    </lineage>
</organism>
<dbReference type="EMBL" id="JAUIRO010000002">
    <property type="protein sequence ID" value="KAK0728520.1"/>
    <property type="molecule type" value="Genomic_DNA"/>
</dbReference>
<name>A0AA40B6B7_9PEZI</name>
<evidence type="ECO:0000256" key="1">
    <source>
        <dbReference type="SAM" id="Phobius"/>
    </source>
</evidence>
<keyword evidence="3" id="KW-1185">Reference proteome</keyword>
<sequence length="96" mass="10773">MSRYPVHCMTGVVPNYFTHSLLVSISISLSLARSLACFGLVSRFFFIPSLGWPCLPGLVLFGRWPRNPYCSHIFPCLARLFELLTSPFVLFTSLSA</sequence>
<keyword evidence="1" id="KW-0812">Transmembrane</keyword>
<reference evidence="2" key="1">
    <citation type="submission" date="2023-06" db="EMBL/GenBank/DDBJ databases">
        <title>Genome-scale phylogeny and comparative genomics of the fungal order Sordariales.</title>
        <authorList>
            <consortium name="Lawrence Berkeley National Laboratory"/>
            <person name="Hensen N."/>
            <person name="Bonometti L."/>
            <person name="Westerberg I."/>
            <person name="Brannstrom I.O."/>
            <person name="Guillou S."/>
            <person name="Cros-Aarteil S."/>
            <person name="Calhoun S."/>
            <person name="Haridas S."/>
            <person name="Kuo A."/>
            <person name="Mondo S."/>
            <person name="Pangilinan J."/>
            <person name="Riley R."/>
            <person name="LaButti K."/>
            <person name="Andreopoulos B."/>
            <person name="Lipzen A."/>
            <person name="Chen C."/>
            <person name="Yanf M."/>
            <person name="Daum C."/>
            <person name="Ng V."/>
            <person name="Clum A."/>
            <person name="Steindorff A."/>
            <person name="Ohm R."/>
            <person name="Martin F."/>
            <person name="Silar P."/>
            <person name="Natvig D."/>
            <person name="Lalanne C."/>
            <person name="Gautier V."/>
            <person name="Ament-velasquez S.L."/>
            <person name="Kruys A."/>
            <person name="Hutchinson M.I."/>
            <person name="Powell A.J."/>
            <person name="Barry K."/>
            <person name="Miller A.N."/>
            <person name="Grigoriev I.V."/>
            <person name="Debuchy R."/>
            <person name="Gladieux P."/>
            <person name="Thoren M.H."/>
            <person name="Johannesson H."/>
        </authorList>
    </citation>
    <scope>NUCLEOTIDE SEQUENCE</scope>
    <source>
        <strain evidence="2">SMH2392-1A</strain>
    </source>
</reference>
<gene>
    <name evidence="2" type="ORF">B0T26DRAFT_175499</name>
</gene>
<accession>A0AA40B6B7</accession>
<evidence type="ECO:0000313" key="3">
    <source>
        <dbReference type="Proteomes" id="UP001172101"/>
    </source>
</evidence>
<feature type="transmembrane region" description="Helical" evidence="1">
    <location>
        <begin position="12"/>
        <end position="32"/>
    </location>
</feature>
<evidence type="ECO:0000313" key="2">
    <source>
        <dbReference type="EMBL" id="KAK0728520.1"/>
    </source>
</evidence>
<feature type="transmembrane region" description="Helical" evidence="1">
    <location>
        <begin position="44"/>
        <end position="64"/>
    </location>
</feature>
<keyword evidence="1" id="KW-0472">Membrane</keyword>
<dbReference type="RefSeq" id="XP_060301375.1">
    <property type="nucleotide sequence ID" value="XM_060433584.1"/>
</dbReference>
<keyword evidence="1" id="KW-1133">Transmembrane helix</keyword>